<name>A0A9P5PFV1_9AGAR</name>
<feature type="region of interest" description="Disordered" evidence="1">
    <location>
        <begin position="186"/>
        <end position="305"/>
    </location>
</feature>
<feature type="compositionally biased region" description="Acidic residues" evidence="1">
    <location>
        <begin position="220"/>
        <end position="233"/>
    </location>
</feature>
<protein>
    <submittedName>
        <fullName evidence="2">Uncharacterized protein</fullName>
    </submittedName>
</protein>
<proteinExistence type="predicted"/>
<dbReference type="OrthoDB" id="3059504at2759"/>
<keyword evidence="3" id="KW-1185">Reference proteome</keyword>
<evidence type="ECO:0000313" key="2">
    <source>
        <dbReference type="EMBL" id="KAF9064889.1"/>
    </source>
</evidence>
<accession>A0A9P5PFV1</accession>
<dbReference type="EMBL" id="JADNRY010000113">
    <property type="protein sequence ID" value="KAF9064889.1"/>
    <property type="molecule type" value="Genomic_DNA"/>
</dbReference>
<evidence type="ECO:0000313" key="3">
    <source>
        <dbReference type="Proteomes" id="UP000772434"/>
    </source>
</evidence>
<feature type="non-terminal residue" evidence="2">
    <location>
        <position position="1"/>
    </location>
</feature>
<dbReference type="AlphaFoldDB" id="A0A9P5PFV1"/>
<gene>
    <name evidence="2" type="ORF">BDP27DRAFT_1332906</name>
</gene>
<feature type="compositionally biased region" description="Acidic residues" evidence="1">
    <location>
        <begin position="187"/>
        <end position="201"/>
    </location>
</feature>
<evidence type="ECO:0000256" key="1">
    <source>
        <dbReference type="SAM" id="MobiDB-lite"/>
    </source>
</evidence>
<feature type="compositionally biased region" description="Basic and acidic residues" evidence="1">
    <location>
        <begin position="202"/>
        <end position="219"/>
    </location>
</feature>
<reference evidence="2" key="1">
    <citation type="submission" date="2020-11" db="EMBL/GenBank/DDBJ databases">
        <authorList>
            <consortium name="DOE Joint Genome Institute"/>
            <person name="Ahrendt S."/>
            <person name="Riley R."/>
            <person name="Andreopoulos W."/>
            <person name="Labutti K."/>
            <person name="Pangilinan J."/>
            <person name="Ruiz-Duenas F.J."/>
            <person name="Barrasa J.M."/>
            <person name="Sanchez-Garcia M."/>
            <person name="Camarero S."/>
            <person name="Miyauchi S."/>
            <person name="Serrano A."/>
            <person name="Linde D."/>
            <person name="Babiker R."/>
            <person name="Drula E."/>
            <person name="Ayuso-Fernandez I."/>
            <person name="Pacheco R."/>
            <person name="Padilla G."/>
            <person name="Ferreira P."/>
            <person name="Barriuso J."/>
            <person name="Kellner H."/>
            <person name="Castanera R."/>
            <person name="Alfaro M."/>
            <person name="Ramirez L."/>
            <person name="Pisabarro A.G."/>
            <person name="Kuo A."/>
            <person name="Tritt A."/>
            <person name="Lipzen A."/>
            <person name="He G."/>
            <person name="Yan M."/>
            <person name="Ng V."/>
            <person name="Cullen D."/>
            <person name="Martin F."/>
            <person name="Rosso M.-N."/>
            <person name="Henrissat B."/>
            <person name="Hibbett D."/>
            <person name="Martinez A.T."/>
            <person name="Grigoriev I.V."/>
        </authorList>
    </citation>
    <scope>NUCLEOTIDE SEQUENCE</scope>
    <source>
        <strain evidence="2">AH 40177</strain>
    </source>
</reference>
<dbReference type="Proteomes" id="UP000772434">
    <property type="component" value="Unassembled WGS sequence"/>
</dbReference>
<comment type="caution">
    <text evidence="2">The sequence shown here is derived from an EMBL/GenBank/DDBJ whole genome shotgun (WGS) entry which is preliminary data.</text>
</comment>
<sequence>MTDLDGSGPSLAFVPCVEIREFLMSRIGQGQTVDELLSNLRRSQKKNEEERKAFQFLDLYQIIDLSFVKRIIKSVPVLFIPEPVHFTKSLRWSSSRPRKGETSYRILDFASIPDDATLSSDTRIKVRPFRYYLHHEDGSKYYWKLPMKSAGAFLTIALDNNGGLKEPMCEKKLLVLLDIIMMQAREDSDDDGEDDGEDDGGDNDKDGEGDGEDDSKGDGEDGESYGEEDSEDNGEGHSEHKTRRKRKRSETDEEEEEEQGQGTSRGLASGRKRGKASDSETRFKRQGRAGKKTQASTKNKAKQKC</sequence>
<organism evidence="2 3">
    <name type="scientific">Rhodocollybia butyracea</name>
    <dbReference type="NCBI Taxonomy" id="206335"/>
    <lineage>
        <taxon>Eukaryota</taxon>
        <taxon>Fungi</taxon>
        <taxon>Dikarya</taxon>
        <taxon>Basidiomycota</taxon>
        <taxon>Agaricomycotina</taxon>
        <taxon>Agaricomycetes</taxon>
        <taxon>Agaricomycetidae</taxon>
        <taxon>Agaricales</taxon>
        <taxon>Marasmiineae</taxon>
        <taxon>Omphalotaceae</taxon>
        <taxon>Rhodocollybia</taxon>
    </lineage>
</organism>